<dbReference type="EMBL" id="BARW01002845">
    <property type="protein sequence ID" value="GAI60666.1"/>
    <property type="molecule type" value="Genomic_DNA"/>
</dbReference>
<feature type="non-terminal residue" evidence="2">
    <location>
        <position position="1"/>
    </location>
</feature>
<dbReference type="AlphaFoldDB" id="X1R0Q1"/>
<gene>
    <name evidence="2" type="ORF">S12H4_07643</name>
</gene>
<reference evidence="2" key="1">
    <citation type="journal article" date="2014" name="Front. Microbiol.">
        <title>High frequency of phylogenetically diverse reductive dehalogenase-homologous genes in deep subseafloor sedimentary metagenomes.</title>
        <authorList>
            <person name="Kawai M."/>
            <person name="Futagami T."/>
            <person name="Toyoda A."/>
            <person name="Takaki Y."/>
            <person name="Nishi S."/>
            <person name="Hori S."/>
            <person name="Arai W."/>
            <person name="Tsubouchi T."/>
            <person name="Morono Y."/>
            <person name="Uchiyama I."/>
            <person name="Ito T."/>
            <person name="Fujiyama A."/>
            <person name="Inagaki F."/>
            <person name="Takami H."/>
        </authorList>
    </citation>
    <scope>NUCLEOTIDE SEQUENCE</scope>
    <source>
        <strain evidence="2">Expedition CK06-06</strain>
    </source>
</reference>
<feature type="domain" description="Solute-binding protein family 5" evidence="1">
    <location>
        <begin position="5"/>
        <end position="253"/>
    </location>
</feature>
<dbReference type="InterPro" id="IPR039424">
    <property type="entry name" value="SBP_5"/>
</dbReference>
<dbReference type="Gene3D" id="3.40.190.10">
    <property type="entry name" value="Periplasmic binding protein-like II"/>
    <property type="match status" value="1"/>
</dbReference>
<sequence length="347" mass="39869">DFGIKYAVGTGPFILDEWIMDDRVILKKNPAYNWGTELSENKGPAKIDKLVIREMKEEATVFMELTSGGVDIAEGVPAIFLEKIKEDKNIGVVEVPSARLYYLAMNTQKEPYTDIKVREAICLSINQEEILEHVFMNVGKVTHTYLIDQLEESKVPEEYKIRYDLDKAKGILAEAGWKDTDGDGILEKGGEKFVANLWVENVSVFRRVAEVAQEQLRKLGVDAKITQYDSVTFKDKLKKGEQELLIRLYGWANADILEWYFNSERMGYPNVAMLDDEKADELMDKAMTEAGTWEERVEYFIDYHKYLLKQFPWAPIYLPPVNVAIRSNIIMPEKIETPAYLLDVDVK</sequence>
<protein>
    <recommendedName>
        <fullName evidence="1">Solute-binding protein family 5 domain-containing protein</fullName>
    </recommendedName>
</protein>
<dbReference type="InterPro" id="IPR000914">
    <property type="entry name" value="SBP_5_dom"/>
</dbReference>
<proteinExistence type="predicted"/>
<dbReference type="PANTHER" id="PTHR30290">
    <property type="entry name" value="PERIPLASMIC BINDING COMPONENT OF ABC TRANSPORTER"/>
    <property type="match status" value="1"/>
</dbReference>
<dbReference type="Pfam" id="PF00496">
    <property type="entry name" value="SBP_bac_5"/>
    <property type="match status" value="1"/>
</dbReference>
<dbReference type="GO" id="GO:1904680">
    <property type="term" value="F:peptide transmembrane transporter activity"/>
    <property type="evidence" value="ECO:0007669"/>
    <property type="project" value="TreeGrafter"/>
</dbReference>
<accession>X1R0Q1</accession>
<dbReference type="Gene3D" id="3.10.105.10">
    <property type="entry name" value="Dipeptide-binding Protein, Domain 3"/>
    <property type="match status" value="1"/>
</dbReference>
<evidence type="ECO:0000313" key="2">
    <source>
        <dbReference type="EMBL" id="GAI60666.1"/>
    </source>
</evidence>
<evidence type="ECO:0000259" key="1">
    <source>
        <dbReference type="Pfam" id="PF00496"/>
    </source>
</evidence>
<organism evidence="2">
    <name type="scientific">marine sediment metagenome</name>
    <dbReference type="NCBI Taxonomy" id="412755"/>
    <lineage>
        <taxon>unclassified sequences</taxon>
        <taxon>metagenomes</taxon>
        <taxon>ecological metagenomes</taxon>
    </lineage>
</organism>
<dbReference type="GO" id="GO:0015833">
    <property type="term" value="P:peptide transport"/>
    <property type="evidence" value="ECO:0007669"/>
    <property type="project" value="TreeGrafter"/>
</dbReference>
<comment type="caution">
    <text evidence="2">The sequence shown here is derived from an EMBL/GenBank/DDBJ whole genome shotgun (WGS) entry which is preliminary data.</text>
</comment>
<name>X1R0Q1_9ZZZZ</name>
<dbReference type="SUPFAM" id="SSF53850">
    <property type="entry name" value="Periplasmic binding protein-like II"/>
    <property type="match status" value="1"/>
</dbReference>